<keyword evidence="3" id="KW-1185">Reference proteome</keyword>
<evidence type="ECO:0000256" key="1">
    <source>
        <dbReference type="SAM" id="SignalP"/>
    </source>
</evidence>
<proteinExistence type="predicted"/>
<sequence>MLLILIFKKMQKTILAVAFMAVALVSCGDKKVEGEPTVGTEIGEKIDTVAQKTEEVIDTTQAKAGEALEEGAEKLDEAGKELKEAAKK</sequence>
<comment type="caution">
    <text evidence="2">The sequence shown here is derived from an EMBL/GenBank/DDBJ whole genome shotgun (WGS) entry which is preliminary data.</text>
</comment>
<protein>
    <recommendedName>
        <fullName evidence="4">Lipoprotein</fullName>
    </recommendedName>
</protein>
<keyword evidence="1" id="KW-0732">Signal</keyword>
<gene>
    <name evidence="2" type="ORF">GCM10022388_15100</name>
</gene>
<reference evidence="3" key="1">
    <citation type="journal article" date="2019" name="Int. J. Syst. Evol. Microbiol.">
        <title>The Global Catalogue of Microorganisms (GCM) 10K type strain sequencing project: providing services to taxonomists for standard genome sequencing and annotation.</title>
        <authorList>
            <consortium name="The Broad Institute Genomics Platform"/>
            <consortium name="The Broad Institute Genome Sequencing Center for Infectious Disease"/>
            <person name="Wu L."/>
            <person name="Ma J."/>
        </authorList>
    </citation>
    <scope>NUCLEOTIDE SEQUENCE [LARGE SCALE GENOMIC DNA]</scope>
    <source>
        <strain evidence="3">JCM 17068</strain>
    </source>
</reference>
<dbReference type="EMBL" id="BAABCS010000015">
    <property type="protein sequence ID" value="GAA4050161.1"/>
    <property type="molecule type" value="Genomic_DNA"/>
</dbReference>
<evidence type="ECO:0000313" key="2">
    <source>
        <dbReference type="EMBL" id="GAA4050161.1"/>
    </source>
</evidence>
<accession>A0ABP7URK4</accession>
<dbReference type="Proteomes" id="UP001500426">
    <property type="component" value="Unassembled WGS sequence"/>
</dbReference>
<name>A0ABP7URK4_9FLAO</name>
<organism evidence="2 3">
    <name type="scientific">Flavobacterium chungnamense</name>
    <dbReference type="NCBI Taxonomy" id="706182"/>
    <lineage>
        <taxon>Bacteria</taxon>
        <taxon>Pseudomonadati</taxon>
        <taxon>Bacteroidota</taxon>
        <taxon>Flavobacteriia</taxon>
        <taxon>Flavobacteriales</taxon>
        <taxon>Flavobacteriaceae</taxon>
        <taxon>Flavobacterium</taxon>
    </lineage>
</organism>
<feature type="chain" id="PRO_5046063673" description="Lipoprotein" evidence="1">
    <location>
        <begin position="24"/>
        <end position="88"/>
    </location>
</feature>
<evidence type="ECO:0000313" key="3">
    <source>
        <dbReference type="Proteomes" id="UP001500426"/>
    </source>
</evidence>
<feature type="signal peptide" evidence="1">
    <location>
        <begin position="1"/>
        <end position="23"/>
    </location>
</feature>
<evidence type="ECO:0008006" key="4">
    <source>
        <dbReference type="Google" id="ProtNLM"/>
    </source>
</evidence>